<organism evidence="3 4">
    <name type="scientific">Sulfobacillus harzensis</name>
    <dbReference type="NCBI Taxonomy" id="2729629"/>
    <lineage>
        <taxon>Bacteria</taxon>
        <taxon>Bacillati</taxon>
        <taxon>Bacillota</taxon>
        <taxon>Clostridia</taxon>
        <taxon>Eubacteriales</taxon>
        <taxon>Clostridiales Family XVII. Incertae Sedis</taxon>
        <taxon>Sulfobacillus</taxon>
    </lineage>
</organism>
<keyword evidence="2" id="KW-0472">Membrane</keyword>
<dbReference type="AlphaFoldDB" id="A0A7Y0L5R0"/>
<comment type="caution">
    <text evidence="3">The sequence shown here is derived from an EMBL/GenBank/DDBJ whole genome shotgun (WGS) entry which is preliminary data.</text>
</comment>
<keyword evidence="2" id="KW-0812">Transmembrane</keyword>
<keyword evidence="2" id="KW-1133">Transmembrane helix</keyword>
<dbReference type="RefSeq" id="WP_169101383.1">
    <property type="nucleotide sequence ID" value="NZ_JABBVZ010000067.1"/>
</dbReference>
<sequence>MARHSRVGAPGASRPHRGSQRTHWRLAPWAQELYGTVGLLILALLLMYILLGAF</sequence>
<dbReference type="Proteomes" id="UP000533476">
    <property type="component" value="Unassembled WGS sequence"/>
</dbReference>
<evidence type="ECO:0000256" key="1">
    <source>
        <dbReference type="SAM" id="MobiDB-lite"/>
    </source>
</evidence>
<feature type="transmembrane region" description="Helical" evidence="2">
    <location>
        <begin position="33"/>
        <end position="51"/>
    </location>
</feature>
<gene>
    <name evidence="3" type="ORF">HIJ39_15780</name>
</gene>
<evidence type="ECO:0000313" key="4">
    <source>
        <dbReference type="Proteomes" id="UP000533476"/>
    </source>
</evidence>
<dbReference type="EMBL" id="JABBVZ010000067">
    <property type="protein sequence ID" value="NMP23798.1"/>
    <property type="molecule type" value="Genomic_DNA"/>
</dbReference>
<evidence type="ECO:0000256" key="2">
    <source>
        <dbReference type="SAM" id="Phobius"/>
    </source>
</evidence>
<evidence type="ECO:0000313" key="3">
    <source>
        <dbReference type="EMBL" id="NMP23798.1"/>
    </source>
</evidence>
<proteinExistence type="predicted"/>
<feature type="region of interest" description="Disordered" evidence="1">
    <location>
        <begin position="1"/>
        <end position="21"/>
    </location>
</feature>
<reference evidence="3 4" key="1">
    <citation type="submission" date="2020-04" db="EMBL/GenBank/DDBJ databases">
        <authorList>
            <person name="Zhang R."/>
            <person name="Schippers A."/>
        </authorList>
    </citation>
    <scope>NUCLEOTIDE SEQUENCE [LARGE SCALE GENOMIC DNA]</scope>
    <source>
        <strain evidence="3 4">DSM 109850</strain>
    </source>
</reference>
<keyword evidence="4" id="KW-1185">Reference proteome</keyword>
<accession>A0A7Y0L5R0</accession>
<protein>
    <submittedName>
        <fullName evidence="3">Uncharacterized protein</fullName>
    </submittedName>
</protein>
<name>A0A7Y0L5R0_9FIRM</name>